<dbReference type="OrthoDB" id="9814751at2"/>
<dbReference type="CDD" id="cd00093">
    <property type="entry name" value="HTH_XRE"/>
    <property type="match status" value="1"/>
</dbReference>
<dbReference type="Pfam" id="PF01381">
    <property type="entry name" value="HTH_3"/>
    <property type="match status" value="1"/>
</dbReference>
<comment type="caution">
    <text evidence="3">The sequence shown here is derived from an EMBL/GenBank/DDBJ whole genome shotgun (WGS) entry which is preliminary data.</text>
</comment>
<reference evidence="3 4" key="1">
    <citation type="submission" date="2019-09" db="EMBL/GenBank/DDBJ databases">
        <title>Phylogeny of genus Pseudoclavibacter and closely related genus.</title>
        <authorList>
            <person name="Li Y."/>
        </authorList>
    </citation>
    <scope>NUCLEOTIDE SEQUENCE [LARGE SCALE GENOMIC DNA]</scope>
    <source>
        <strain evidence="3 4">THG-MD12</strain>
    </source>
</reference>
<gene>
    <name evidence="3" type="ORF">F8O03_06520</name>
</gene>
<dbReference type="Proteomes" id="UP000490386">
    <property type="component" value="Unassembled WGS sequence"/>
</dbReference>
<evidence type="ECO:0000313" key="3">
    <source>
        <dbReference type="EMBL" id="KAB1638068.1"/>
    </source>
</evidence>
<dbReference type="GO" id="GO:0003700">
    <property type="term" value="F:DNA-binding transcription factor activity"/>
    <property type="evidence" value="ECO:0007669"/>
    <property type="project" value="TreeGrafter"/>
</dbReference>
<name>A0A7J5B2H0_9MICO</name>
<dbReference type="GO" id="GO:0003677">
    <property type="term" value="F:DNA binding"/>
    <property type="evidence" value="ECO:0007669"/>
    <property type="project" value="UniProtKB-KW"/>
</dbReference>
<dbReference type="InterPro" id="IPR050807">
    <property type="entry name" value="TransReg_Diox_bact_type"/>
</dbReference>
<dbReference type="Gene3D" id="1.10.260.40">
    <property type="entry name" value="lambda repressor-like DNA-binding domains"/>
    <property type="match status" value="1"/>
</dbReference>
<dbReference type="PROSITE" id="PS50943">
    <property type="entry name" value="HTH_CROC1"/>
    <property type="match status" value="1"/>
</dbReference>
<dbReference type="InterPro" id="IPR011051">
    <property type="entry name" value="RmlC_Cupin_sf"/>
</dbReference>
<dbReference type="PANTHER" id="PTHR46797">
    <property type="entry name" value="HTH-TYPE TRANSCRIPTIONAL REGULATOR"/>
    <property type="match status" value="1"/>
</dbReference>
<dbReference type="CDD" id="cd02209">
    <property type="entry name" value="cupin_XRE_C"/>
    <property type="match status" value="1"/>
</dbReference>
<protein>
    <submittedName>
        <fullName evidence="3">Helix-turn-helix domain-containing protein</fullName>
    </submittedName>
</protein>
<dbReference type="InterPro" id="IPR013096">
    <property type="entry name" value="Cupin_2"/>
</dbReference>
<dbReference type="InterPro" id="IPR014710">
    <property type="entry name" value="RmlC-like_jellyroll"/>
</dbReference>
<accession>A0A7J5B2H0</accession>
<dbReference type="Gene3D" id="2.60.120.10">
    <property type="entry name" value="Jelly Rolls"/>
    <property type="match status" value="1"/>
</dbReference>
<keyword evidence="4" id="KW-1185">Reference proteome</keyword>
<dbReference type="SUPFAM" id="SSF47413">
    <property type="entry name" value="lambda repressor-like DNA-binding domains"/>
    <property type="match status" value="1"/>
</dbReference>
<evidence type="ECO:0000256" key="1">
    <source>
        <dbReference type="ARBA" id="ARBA00023125"/>
    </source>
</evidence>
<keyword evidence="1" id="KW-0238">DNA-binding</keyword>
<dbReference type="GO" id="GO:0005829">
    <property type="term" value="C:cytosol"/>
    <property type="evidence" value="ECO:0007669"/>
    <property type="project" value="TreeGrafter"/>
</dbReference>
<sequence length="197" mass="21498">MRALPVVPRNEPAAIGGRLRSVRQLRQMTIEQLASATGLSKSFLSRVERDQTSPSVSTLVLLCDVLNIEVGELFSAPDAQLVRFEDAPQINLGGTNVYERLLSPRNDPRFQVVRSRVDAGMAGTGGAELYSVNCEVDFLHVLRGSITVVLASETWELDSGDSITLDGREPHTWHTRDSTEGVELLWVLAPAAWGGTT</sequence>
<dbReference type="SUPFAM" id="SSF51182">
    <property type="entry name" value="RmlC-like cupins"/>
    <property type="match status" value="1"/>
</dbReference>
<dbReference type="InterPro" id="IPR010982">
    <property type="entry name" value="Lambda_DNA-bd_dom_sf"/>
</dbReference>
<dbReference type="EMBL" id="WBJX01000002">
    <property type="protein sequence ID" value="KAB1638068.1"/>
    <property type="molecule type" value="Genomic_DNA"/>
</dbReference>
<proteinExistence type="predicted"/>
<dbReference type="RefSeq" id="WP_151423170.1">
    <property type="nucleotide sequence ID" value="NZ_CANKVH010000001.1"/>
</dbReference>
<dbReference type="SMART" id="SM00530">
    <property type="entry name" value="HTH_XRE"/>
    <property type="match status" value="1"/>
</dbReference>
<dbReference type="PANTHER" id="PTHR46797:SF1">
    <property type="entry name" value="METHYLPHOSPHONATE SYNTHASE"/>
    <property type="match status" value="1"/>
</dbReference>
<evidence type="ECO:0000259" key="2">
    <source>
        <dbReference type="PROSITE" id="PS50943"/>
    </source>
</evidence>
<organism evidence="3 4">
    <name type="scientific">Pseudoclavibacter terrae</name>
    <dbReference type="NCBI Taxonomy" id="1530195"/>
    <lineage>
        <taxon>Bacteria</taxon>
        <taxon>Bacillati</taxon>
        <taxon>Actinomycetota</taxon>
        <taxon>Actinomycetes</taxon>
        <taxon>Micrococcales</taxon>
        <taxon>Microbacteriaceae</taxon>
        <taxon>Pseudoclavibacter</taxon>
    </lineage>
</organism>
<dbReference type="Pfam" id="PF07883">
    <property type="entry name" value="Cupin_2"/>
    <property type="match status" value="1"/>
</dbReference>
<feature type="domain" description="HTH cro/C1-type" evidence="2">
    <location>
        <begin position="19"/>
        <end position="73"/>
    </location>
</feature>
<evidence type="ECO:0000313" key="4">
    <source>
        <dbReference type="Proteomes" id="UP000490386"/>
    </source>
</evidence>
<dbReference type="AlphaFoldDB" id="A0A7J5B2H0"/>
<dbReference type="InterPro" id="IPR001387">
    <property type="entry name" value="Cro/C1-type_HTH"/>
</dbReference>